<dbReference type="SUPFAM" id="SSF46689">
    <property type="entry name" value="Homeodomain-like"/>
    <property type="match status" value="1"/>
</dbReference>
<evidence type="ECO:0000259" key="2">
    <source>
        <dbReference type="Pfam" id="PF02796"/>
    </source>
</evidence>
<comment type="similarity">
    <text evidence="1">Belongs to the site-specific recombinase resolvase family.</text>
</comment>
<organism evidence="3 4">
    <name type="scientific">Providencia alcalifaciens</name>
    <dbReference type="NCBI Taxonomy" id="126385"/>
    <lineage>
        <taxon>Bacteria</taxon>
        <taxon>Pseudomonadati</taxon>
        <taxon>Pseudomonadota</taxon>
        <taxon>Gammaproteobacteria</taxon>
        <taxon>Enterobacterales</taxon>
        <taxon>Morganellaceae</taxon>
        <taxon>Providencia</taxon>
    </lineage>
</organism>
<reference evidence="3 4" key="1">
    <citation type="submission" date="2019-10" db="EMBL/GenBank/DDBJ databases">
        <title>Comparative genomic analysis of Providencia.</title>
        <authorList>
            <person name="Yuan C."/>
            <person name="Wei Y."/>
            <person name="Yin Z."/>
        </authorList>
    </citation>
    <scope>NUCLEOTIDE SEQUENCE [LARGE SCALE GENOMIC DNA]</scope>
    <source>
        <strain evidence="4">wls1934</strain>
    </source>
</reference>
<comment type="caution">
    <text evidence="3">The sequence shown here is derived from an EMBL/GenBank/DDBJ whole genome shotgun (WGS) entry which is preliminary data.</text>
</comment>
<dbReference type="GO" id="GO:0003677">
    <property type="term" value="F:DNA binding"/>
    <property type="evidence" value="ECO:0007669"/>
    <property type="project" value="InterPro"/>
</dbReference>
<dbReference type="GO" id="GO:0000150">
    <property type="term" value="F:DNA strand exchange activity"/>
    <property type="evidence" value="ECO:0007669"/>
    <property type="project" value="InterPro"/>
</dbReference>
<dbReference type="AlphaFoldDB" id="A0AAW9V9T2"/>
<gene>
    <name evidence="3" type="ORF">GKR67_07185</name>
</gene>
<dbReference type="Pfam" id="PF02796">
    <property type="entry name" value="HTH_7"/>
    <property type="match status" value="1"/>
</dbReference>
<dbReference type="Gene3D" id="3.40.50.1390">
    <property type="entry name" value="Resolvase, N-terminal catalytic domain"/>
    <property type="match status" value="1"/>
</dbReference>
<dbReference type="Proteomes" id="UP000449944">
    <property type="component" value="Unassembled WGS sequence"/>
</dbReference>
<sequence length="204" mass="24048">MSHYAYFRTVKNSQYSVQGLEQSARDILQENEDIISQVIIEEQLITEVTKLPKNLMKYINNIFKPNDTLLIHSLINLGNNTQQIAYIVQCCQSIGMTIVLIDEPHENILMNKILLGDLFYQINNIEDNYEKLKLERRHQLALNHHKQLGRPEGSVYSEAIYRMRQKGFKQREVAKQFNISLSTVKRYWTKRLFEKTPNSRVIVY</sequence>
<evidence type="ECO:0000313" key="3">
    <source>
        <dbReference type="EMBL" id="MTC34395.1"/>
    </source>
</evidence>
<accession>A0AAW9V9T2</accession>
<dbReference type="InterPro" id="IPR006120">
    <property type="entry name" value="Resolvase_HTH_dom"/>
</dbReference>
<evidence type="ECO:0000256" key="1">
    <source>
        <dbReference type="ARBA" id="ARBA00009913"/>
    </source>
</evidence>
<dbReference type="EMBL" id="WLUB01000024">
    <property type="protein sequence ID" value="MTC34395.1"/>
    <property type="molecule type" value="Genomic_DNA"/>
</dbReference>
<protein>
    <submittedName>
        <fullName evidence="3">Helix-turn-helix domain-containing protein</fullName>
    </submittedName>
</protein>
<name>A0AAW9V9T2_9GAMM</name>
<dbReference type="SUPFAM" id="SSF53041">
    <property type="entry name" value="Resolvase-like"/>
    <property type="match status" value="1"/>
</dbReference>
<dbReference type="Gene3D" id="1.10.10.60">
    <property type="entry name" value="Homeodomain-like"/>
    <property type="match status" value="1"/>
</dbReference>
<evidence type="ECO:0000313" key="4">
    <source>
        <dbReference type="Proteomes" id="UP000449944"/>
    </source>
</evidence>
<feature type="domain" description="Resolvase HTH" evidence="2">
    <location>
        <begin position="159"/>
        <end position="190"/>
    </location>
</feature>
<dbReference type="InterPro" id="IPR036162">
    <property type="entry name" value="Resolvase-like_N_sf"/>
</dbReference>
<dbReference type="InterPro" id="IPR009057">
    <property type="entry name" value="Homeodomain-like_sf"/>
</dbReference>
<proteinExistence type="inferred from homology"/>